<dbReference type="InterPro" id="IPR002562">
    <property type="entry name" value="3'-5'_exonuclease_dom"/>
</dbReference>
<sequence>MLVDTYEGLIAFCERASTSPVLAVDTEFLRERTFYPKLCLVQVGTEDEQAAVDVLSIRDLEPLERLLFNDVATKVLHACTQDVEVLLHRFGQVLRPVFDTQLAAAFLGHRMQMGYGALVAAYTGVHLDKADTLTDWSRRPLDASQLVYAEEDVRYLPGIYRQMMDELVRLDRLTWVLPEMADLVAHAAHAVDPVDAYEHVKRAGTLSRPQLAVCRELAAWREKAAMRKDIPRKWVISDEVLIELCRRAPKTPDRLRKVRGTQALSETDVEGALLAIKRGRACPPTALPTLARASKAPVDGASVQDQESVVDLMYAMVRLLADRAKVAPQLVAKRDDLVDFIHDPAGSRLSEGWRRTLVGEELERLLRGEAGLTVRNGRLEVI</sequence>
<evidence type="ECO:0000256" key="2">
    <source>
        <dbReference type="ARBA" id="ARBA00022694"/>
    </source>
</evidence>
<evidence type="ECO:0000256" key="5">
    <source>
        <dbReference type="ARBA" id="ARBA00022839"/>
    </source>
</evidence>
<evidence type="ECO:0000256" key="4">
    <source>
        <dbReference type="ARBA" id="ARBA00022801"/>
    </source>
</evidence>
<evidence type="ECO:0000256" key="6">
    <source>
        <dbReference type="HAMAP-Rule" id="MF_01899"/>
    </source>
</evidence>
<dbReference type="Gene3D" id="1.10.150.80">
    <property type="entry name" value="HRDC domain"/>
    <property type="match status" value="1"/>
</dbReference>
<evidence type="ECO:0000313" key="9">
    <source>
        <dbReference type="Proteomes" id="UP001431693"/>
    </source>
</evidence>
<organism evidence="8 9">
    <name type="scientific">Kribbibacterium absianum</name>
    <dbReference type="NCBI Taxonomy" id="3044210"/>
    <lineage>
        <taxon>Bacteria</taxon>
        <taxon>Bacillati</taxon>
        <taxon>Actinomycetota</taxon>
        <taxon>Coriobacteriia</taxon>
        <taxon>Coriobacteriales</taxon>
        <taxon>Kribbibacteriaceae</taxon>
        <taxon>Kribbibacterium</taxon>
    </lineage>
</organism>
<accession>A0ABT6ZI63</accession>
<comment type="similarity">
    <text evidence="6">Belongs to the RNase D family.</text>
</comment>
<dbReference type="InterPro" id="IPR006292">
    <property type="entry name" value="RNase_D"/>
</dbReference>
<comment type="function">
    <text evidence="6">Exonuclease involved in the 3' processing of various precursor tRNAs. Initiates hydrolysis at the 3'-terminus of an RNA molecule and releases 5'-mononucleotides.</text>
</comment>
<dbReference type="InterPro" id="IPR012337">
    <property type="entry name" value="RNaseH-like_sf"/>
</dbReference>
<comment type="catalytic activity">
    <reaction evidence="6">
        <text>Exonucleolytic cleavage that removes extra residues from the 3'-terminus of tRNA to produce 5'-mononucleotides.</text>
        <dbReference type="EC" id="3.1.13.5"/>
    </reaction>
</comment>
<keyword evidence="9" id="KW-1185">Reference proteome</keyword>
<dbReference type="EMBL" id="JASJEX010000001">
    <property type="protein sequence ID" value="MDJ1128746.1"/>
    <property type="molecule type" value="Genomic_DNA"/>
</dbReference>
<dbReference type="InterPro" id="IPR002121">
    <property type="entry name" value="HRDC_dom"/>
</dbReference>
<comment type="caution">
    <text evidence="8">The sequence shown here is derived from an EMBL/GenBank/DDBJ whole genome shotgun (WGS) entry which is preliminary data.</text>
</comment>
<dbReference type="PANTHER" id="PTHR47649:SF1">
    <property type="entry name" value="RIBONUCLEASE D"/>
    <property type="match status" value="1"/>
</dbReference>
<dbReference type="CDD" id="cd06142">
    <property type="entry name" value="RNaseD_exo"/>
    <property type="match status" value="1"/>
</dbReference>
<dbReference type="Gene3D" id="3.30.420.10">
    <property type="entry name" value="Ribonuclease H-like superfamily/Ribonuclease H"/>
    <property type="match status" value="1"/>
</dbReference>
<dbReference type="InterPro" id="IPR010997">
    <property type="entry name" value="HRDC-like_sf"/>
</dbReference>
<gene>
    <name evidence="6 8" type="primary">rnd</name>
    <name evidence="8" type="ORF">QJ043_01410</name>
</gene>
<keyword evidence="4 6" id="KW-0378">Hydrolase</keyword>
<keyword evidence="1 6" id="KW-0963">Cytoplasm</keyword>
<evidence type="ECO:0000256" key="1">
    <source>
        <dbReference type="ARBA" id="ARBA00022490"/>
    </source>
</evidence>
<dbReference type="Pfam" id="PF01612">
    <property type="entry name" value="DNA_pol_A_exo1"/>
    <property type="match status" value="1"/>
</dbReference>
<dbReference type="NCBIfam" id="TIGR01388">
    <property type="entry name" value="rnd"/>
    <property type="match status" value="1"/>
</dbReference>
<dbReference type="GO" id="GO:0033890">
    <property type="term" value="F:ribonuclease D activity"/>
    <property type="evidence" value="ECO:0007669"/>
    <property type="project" value="UniProtKB-EC"/>
</dbReference>
<dbReference type="SUPFAM" id="SSF47819">
    <property type="entry name" value="HRDC-like"/>
    <property type="match status" value="2"/>
</dbReference>
<dbReference type="InterPro" id="IPR051086">
    <property type="entry name" value="RNase_D-like"/>
</dbReference>
<proteinExistence type="inferred from homology"/>
<dbReference type="InterPro" id="IPR044876">
    <property type="entry name" value="HRDC_dom_sf"/>
</dbReference>
<dbReference type="EC" id="3.1.13.5" evidence="6"/>
<feature type="domain" description="HRDC" evidence="7">
    <location>
        <begin position="207"/>
        <end position="286"/>
    </location>
</feature>
<keyword evidence="5 6" id="KW-0269">Exonuclease</keyword>
<dbReference type="PANTHER" id="PTHR47649">
    <property type="entry name" value="RIBONUCLEASE D"/>
    <property type="match status" value="1"/>
</dbReference>
<dbReference type="RefSeq" id="WP_283712386.1">
    <property type="nucleotide sequence ID" value="NZ_JASJEW010000001.1"/>
</dbReference>
<dbReference type="SMART" id="SM00474">
    <property type="entry name" value="35EXOc"/>
    <property type="match status" value="1"/>
</dbReference>
<evidence type="ECO:0000313" key="8">
    <source>
        <dbReference type="EMBL" id="MDJ1128746.1"/>
    </source>
</evidence>
<dbReference type="InterPro" id="IPR036397">
    <property type="entry name" value="RNaseH_sf"/>
</dbReference>
<reference evidence="8" key="1">
    <citation type="submission" date="2023-05" db="EMBL/GenBank/DDBJ databases">
        <title>[olsenella] sp. nov., isolated from a pig farm feces dump.</title>
        <authorList>
            <person name="Chang Y.-H."/>
        </authorList>
    </citation>
    <scope>NUCLEOTIDE SEQUENCE</scope>
    <source>
        <strain evidence="8">YH-ols2217</strain>
    </source>
</reference>
<evidence type="ECO:0000256" key="3">
    <source>
        <dbReference type="ARBA" id="ARBA00022722"/>
    </source>
</evidence>
<dbReference type="HAMAP" id="MF_01899">
    <property type="entry name" value="RNase_D"/>
    <property type="match status" value="1"/>
</dbReference>
<dbReference type="Proteomes" id="UP001431693">
    <property type="component" value="Unassembled WGS sequence"/>
</dbReference>
<dbReference type="PROSITE" id="PS50967">
    <property type="entry name" value="HRDC"/>
    <property type="match status" value="1"/>
</dbReference>
<keyword evidence="2 6" id="KW-0819">tRNA processing</keyword>
<comment type="cofactor">
    <cofactor evidence="6">
        <name>a divalent metal cation</name>
        <dbReference type="ChEBI" id="CHEBI:60240"/>
    </cofactor>
</comment>
<dbReference type="Pfam" id="PF00570">
    <property type="entry name" value="HRDC"/>
    <property type="match status" value="1"/>
</dbReference>
<keyword evidence="3 6" id="KW-0540">Nuclease</keyword>
<name>A0ABT6ZI63_9ACTN</name>
<evidence type="ECO:0000259" key="7">
    <source>
        <dbReference type="PROSITE" id="PS50967"/>
    </source>
</evidence>
<dbReference type="SUPFAM" id="SSF53098">
    <property type="entry name" value="Ribonuclease H-like"/>
    <property type="match status" value="1"/>
</dbReference>
<comment type="subcellular location">
    <subcellularLocation>
        <location evidence="6">Cytoplasm</location>
    </subcellularLocation>
</comment>
<protein>
    <recommendedName>
        <fullName evidence="6">Ribonuclease D</fullName>
        <shortName evidence="6">RNase D</shortName>
        <ecNumber evidence="6">3.1.13.5</ecNumber>
    </recommendedName>
</protein>